<dbReference type="AlphaFoldDB" id="A0AAP0E3C8"/>
<dbReference type="EMBL" id="JBBNAE010000011">
    <property type="protein sequence ID" value="KAK9085901.1"/>
    <property type="molecule type" value="Genomic_DNA"/>
</dbReference>
<reference evidence="2 3" key="1">
    <citation type="submission" date="2024-01" db="EMBL/GenBank/DDBJ databases">
        <title>Genome assemblies of Stephania.</title>
        <authorList>
            <person name="Yang L."/>
        </authorList>
    </citation>
    <scope>NUCLEOTIDE SEQUENCE [LARGE SCALE GENOMIC DNA]</scope>
    <source>
        <strain evidence="2">QJT</strain>
        <tissue evidence="2">Leaf</tissue>
    </source>
</reference>
<accession>A0AAP0E3C8</accession>
<name>A0AAP0E3C8_9MAGN</name>
<organism evidence="2 3">
    <name type="scientific">Stephania japonica</name>
    <dbReference type="NCBI Taxonomy" id="461633"/>
    <lineage>
        <taxon>Eukaryota</taxon>
        <taxon>Viridiplantae</taxon>
        <taxon>Streptophyta</taxon>
        <taxon>Embryophyta</taxon>
        <taxon>Tracheophyta</taxon>
        <taxon>Spermatophyta</taxon>
        <taxon>Magnoliopsida</taxon>
        <taxon>Ranunculales</taxon>
        <taxon>Menispermaceae</taxon>
        <taxon>Menispermoideae</taxon>
        <taxon>Cissampelideae</taxon>
        <taxon>Stephania</taxon>
    </lineage>
</organism>
<dbReference type="Proteomes" id="UP001417504">
    <property type="component" value="Unassembled WGS sequence"/>
</dbReference>
<sequence length="86" mass="9422">MVEEEEQEEDIKLNKSSVVGEAGDSPAIAILCRQERGRHTSEKRGRVERHPPQTPEPPPSRDWQGLVIPDQTSGGAPQRRGGTGDP</sequence>
<protein>
    <submittedName>
        <fullName evidence="2">Uncharacterized protein</fullName>
    </submittedName>
</protein>
<feature type="compositionally biased region" description="Basic and acidic residues" evidence="1">
    <location>
        <begin position="33"/>
        <end position="51"/>
    </location>
</feature>
<feature type="region of interest" description="Disordered" evidence="1">
    <location>
        <begin position="1"/>
        <end position="86"/>
    </location>
</feature>
<keyword evidence="3" id="KW-1185">Reference proteome</keyword>
<evidence type="ECO:0000313" key="2">
    <source>
        <dbReference type="EMBL" id="KAK9085901.1"/>
    </source>
</evidence>
<comment type="caution">
    <text evidence="2">The sequence shown here is derived from an EMBL/GenBank/DDBJ whole genome shotgun (WGS) entry which is preliminary data.</text>
</comment>
<evidence type="ECO:0000256" key="1">
    <source>
        <dbReference type="SAM" id="MobiDB-lite"/>
    </source>
</evidence>
<proteinExistence type="predicted"/>
<evidence type="ECO:0000313" key="3">
    <source>
        <dbReference type="Proteomes" id="UP001417504"/>
    </source>
</evidence>
<gene>
    <name evidence="2" type="ORF">Sjap_026312</name>
</gene>